<accession>A0A3L6TRG2</accession>
<reference evidence="3" key="1">
    <citation type="journal article" date="2019" name="Nat. Commun.">
        <title>The genome of broomcorn millet.</title>
        <authorList>
            <person name="Zou C."/>
            <person name="Miki D."/>
            <person name="Li D."/>
            <person name="Tang Q."/>
            <person name="Xiao L."/>
            <person name="Rajput S."/>
            <person name="Deng P."/>
            <person name="Jia W."/>
            <person name="Huang R."/>
            <person name="Zhang M."/>
            <person name="Sun Y."/>
            <person name="Hu J."/>
            <person name="Fu X."/>
            <person name="Schnable P.S."/>
            <person name="Li F."/>
            <person name="Zhang H."/>
            <person name="Feng B."/>
            <person name="Zhu X."/>
            <person name="Liu R."/>
            <person name="Schnable J.C."/>
            <person name="Zhu J.-K."/>
            <person name="Zhang H."/>
        </authorList>
    </citation>
    <scope>NUCLEOTIDE SEQUENCE [LARGE SCALE GENOMIC DNA]</scope>
</reference>
<feature type="compositionally biased region" description="Low complexity" evidence="1">
    <location>
        <begin position="43"/>
        <end position="56"/>
    </location>
</feature>
<dbReference type="Proteomes" id="UP000275267">
    <property type="component" value="Unassembled WGS sequence"/>
</dbReference>
<proteinExistence type="predicted"/>
<evidence type="ECO:0000256" key="1">
    <source>
        <dbReference type="SAM" id="MobiDB-lite"/>
    </source>
</evidence>
<evidence type="ECO:0000313" key="2">
    <source>
        <dbReference type="EMBL" id="RLN42817.1"/>
    </source>
</evidence>
<evidence type="ECO:0000313" key="3">
    <source>
        <dbReference type="Proteomes" id="UP000275267"/>
    </source>
</evidence>
<sequence>MATSSSPNPVGLWFCQISSGLQCRWQGGRAEPRQGPRNGAGGTEAARQAGAASAAGGKDGGPPMSTRTCRRDAMPEATVYLLLDRFAPS</sequence>
<keyword evidence="3" id="KW-1185">Reference proteome</keyword>
<dbReference type="AlphaFoldDB" id="A0A3L6TRG2"/>
<organism evidence="2 3">
    <name type="scientific">Panicum miliaceum</name>
    <name type="common">Proso millet</name>
    <name type="synonym">Broomcorn millet</name>
    <dbReference type="NCBI Taxonomy" id="4540"/>
    <lineage>
        <taxon>Eukaryota</taxon>
        <taxon>Viridiplantae</taxon>
        <taxon>Streptophyta</taxon>
        <taxon>Embryophyta</taxon>
        <taxon>Tracheophyta</taxon>
        <taxon>Spermatophyta</taxon>
        <taxon>Magnoliopsida</taxon>
        <taxon>Liliopsida</taxon>
        <taxon>Poales</taxon>
        <taxon>Poaceae</taxon>
        <taxon>PACMAD clade</taxon>
        <taxon>Panicoideae</taxon>
        <taxon>Panicodae</taxon>
        <taxon>Paniceae</taxon>
        <taxon>Panicinae</taxon>
        <taxon>Panicum</taxon>
        <taxon>Panicum sect. Panicum</taxon>
    </lineage>
</organism>
<comment type="caution">
    <text evidence="2">The sequence shown here is derived from an EMBL/GenBank/DDBJ whole genome shotgun (WGS) entry which is preliminary data.</text>
</comment>
<dbReference type="OrthoDB" id="584181at2759"/>
<gene>
    <name evidence="2" type="ORF">C2845_PM01G34840</name>
</gene>
<name>A0A3L6TRG2_PANMI</name>
<feature type="region of interest" description="Disordered" evidence="1">
    <location>
        <begin position="26"/>
        <end position="72"/>
    </location>
</feature>
<protein>
    <submittedName>
        <fullName evidence="2">Uncharacterized protein</fullName>
    </submittedName>
</protein>
<dbReference type="EMBL" id="PQIB02000001">
    <property type="protein sequence ID" value="RLN42817.1"/>
    <property type="molecule type" value="Genomic_DNA"/>
</dbReference>